<dbReference type="FunFam" id="3.90.640.10:FF:000003">
    <property type="entry name" value="Molecular chaperone DnaK"/>
    <property type="match status" value="1"/>
</dbReference>
<dbReference type="PANTHER" id="PTHR19375">
    <property type="entry name" value="HEAT SHOCK PROTEIN 70KDA"/>
    <property type="match status" value="1"/>
</dbReference>
<name>A0AAV0UDG7_9STRA</name>
<dbReference type="EMBL" id="CANTFM010001049">
    <property type="protein sequence ID" value="CAI5734138.1"/>
    <property type="molecule type" value="Genomic_DNA"/>
</dbReference>
<proteinExistence type="predicted"/>
<dbReference type="AlphaFoldDB" id="A0AAV0UDG7"/>
<evidence type="ECO:0000256" key="3">
    <source>
        <dbReference type="SAM" id="Phobius"/>
    </source>
</evidence>
<dbReference type="PROSITE" id="PS51257">
    <property type="entry name" value="PROKAR_LIPOPROTEIN"/>
    <property type="match status" value="1"/>
</dbReference>
<sequence length="371" mass="41307">MRPTAVRHFHSTQPQPWLVPVGLACAGMFIGSRYIMRVQERIRRRRAGLVDDEDDDKSDKNSVIFEQNAANTGRRRRARWQEYSPEWATEIMLDYLHTTAVSSLGDDPMESFSTILAVPAGTDEHERAEYEQVANSAGFNVVAAIDEPVAALHAVQRCVVEELHSPEIMSTRGPIAVLDIGGYVSTVSLLEKERDGIGFSLLHTMSTVAVSGHQVNELLFRSVVEKFKEDHGIELSVDYMASYRILKAVESAKIELSNRLSSDINLPFITADRKGAKHLMHKITAFDLAHVQEGPAREAIALCNQALYEAGVLKQDLSGFVLIGGGAKSKFMRQQLNAFFKRPAFEIKSFNPEEAVVLGASEYGRLLIQEY</sequence>
<dbReference type="Proteomes" id="UP001162029">
    <property type="component" value="Unassembled WGS sequence"/>
</dbReference>
<keyword evidence="1" id="KW-0547">Nucleotide-binding</keyword>
<keyword evidence="3" id="KW-0472">Membrane</keyword>
<evidence type="ECO:0000256" key="1">
    <source>
        <dbReference type="ARBA" id="ARBA00022741"/>
    </source>
</evidence>
<dbReference type="GO" id="GO:0005524">
    <property type="term" value="F:ATP binding"/>
    <property type="evidence" value="ECO:0007669"/>
    <property type="project" value="UniProtKB-KW"/>
</dbReference>
<evidence type="ECO:0000313" key="4">
    <source>
        <dbReference type="EMBL" id="CAI5734138.1"/>
    </source>
</evidence>
<dbReference type="Gene3D" id="3.90.640.10">
    <property type="entry name" value="Actin, Chain A, domain 4"/>
    <property type="match status" value="1"/>
</dbReference>
<reference evidence="4" key="1">
    <citation type="submission" date="2022-12" db="EMBL/GenBank/DDBJ databases">
        <authorList>
            <person name="Webb A."/>
        </authorList>
    </citation>
    <scope>NUCLEOTIDE SEQUENCE</scope>
    <source>
        <strain evidence="4">Pd1</strain>
    </source>
</reference>
<protein>
    <submittedName>
        <fullName evidence="4">Uncharacterized protein</fullName>
    </submittedName>
</protein>
<dbReference type="SUPFAM" id="SSF53067">
    <property type="entry name" value="Actin-like ATPase domain"/>
    <property type="match status" value="2"/>
</dbReference>
<keyword evidence="5" id="KW-1185">Reference proteome</keyword>
<keyword evidence="3" id="KW-1133">Transmembrane helix</keyword>
<keyword evidence="3" id="KW-0812">Transmembrane</keyword>
<dbReference type="Pfam" id="PF00012">
    <property type="entry name" value="HSP70"/>
    <property type="match status" value="1"/>
</dbReference>
<accession>A0AAV0UDG7</accession>
<evidence type="ECO:0000313" key="5">
    <source>
        <dbReference type="Proteomes" id="UP001162029"/>
    </source>
</evidence>
<comment type="caution">
    <text evidence="4">The sequence shown here is derived from an EMBL/GenBank/DDBJ whole genome shotgun (WGS) entry which is preliminary data.</text>
</comment>
<dbReference type="InterPro" id="IPR043129">
    <property type="entry name" value="ATPase_NBD"/>
</dbReference>
<organism evidence="4 5">
    <name type="scientific">Peronospora destructor</name>
    <dbReference type="NCBI Taxonomy" id="86335"/>
    <lineage>
        <taxon>Eukaryota</taxon>
        <taxon>Sar</taxon>
        <taxon>Stramenopiles</taxon>
        <taxon>Oomycota</taxon>
        <taxon>Peronosporomycetes</taxon>
        <taxon>Peronosporales</taxon>
        <taxon>Peronosporaceae</taxon>
        <taxon>Peronospora</taxon>
    </lineage>
</organism>
<keyword evidence="2" id="KW-0067">ATP-binding</keyword>
<dbReference type="GO" id="GO:0140662">
    <property type="term" value="F:ATP-dependent protein folding chaperone"/>
    <property type="evidence" value="ECO:0007669"/>
    <property type="project" value="InterPro"/>
</dbReference>
<dbReference type="InterPro" id="IPR013126">
    <property type="entry name" value="Hsp_70_fam"/>
</dbReference>
<dbReference type="Gene3D" id="3.30.420.40">
    <property type="match status" value="2"/>
</dbReference>
<gene>
    <name evidence="4" type="ORF">PDE001_LOCUS5618</name>
</gene>
<feature type="transmembrane region" description="Helical" evidence="3">
    <location>
        <begin position="17"/>
        <end position="36"/>
    </location>
</feature>
<evidence type="ECO:0000256" key="2">
    <source>
        <dbReference type="ARBA" id="ARBA00022840"/>
    </source>
</evidence>